<dbReference type="AlphaFoldDB" id="A0ABD0QV22"/>
<organism evidence="2 3">
    <name type="scientific">Cirrhinus mrigala</name>
    <name type="common">Mrigala</name>
    <dbReference type="NCBI Taxonomy" id="683832"/>
    <lineage>
        <taxon>Eukaryota</taxon>
        <taxon>Metazoa</taxon>
        <taxon>Chordata</taxon>
        <taxon>Craniata</taxon>
        <taxon>Vertebrata</taxon>
        <taxon>Euteleostomi</taxon>
        <taxon>Actinopterygii</taxon>
        <taxon>Neopterygii</taxon>
        <taxon>Teleostei</taxon>
        <taxon>Ostariophysi</taxon>
        <taxon>Cypriniformes</taxon>
        <taxon>Cyprinidae</taxon>
        <taxon>Labeoninae</taxon>
        <taxon>Labeonini</taxon>
        <taxon>Cirrhinus</taxon>
    </lineage>
</organism>
<proteinExistence type="predicted"/>
<name>A0ABD0QV22_CIRMR</name>
<protein>
    <recommendedName>
        <fullName evidence="1">Elongation factor EFG domain-containing protein</fullName>
    </recommendedName>
</protein>
<dbReference type="Pfam" id="PF00679">
    <property type="entry name" value="EFG_C"/>
    <property type="match status" value="1"/>
</dbReference>
<dbReference type="CDD" id="cd04096">
    <property type="entry name" value="eEF2_snRNP_like_C"/>
    <property type="match status" value="1"/>
</dbReference>
<dbReference type="PANTHER" id="PTHR42908:SF3">
    <property type="entry name" value="ELONGATION FACTOR-LIKE GTPASE 1"/>
    <property type="match status" value="1"/>
</dbReference>
<dbReference type="SUPFAM" id="SSF54980">
    <property type="entry name" value="EF-G C-terminal domain-like"/>
    <property type="match status" value="1"/>
</dbReference>
<comment type="caution">
    <text evidence="2">The sequence shown here is derived from an EMBL/GenBank/DDBJ whole genome shotgun (WGS) entry which is preliminary data.</text>
</comment>
<evidence type="ECO:0000259" key="1">
    <source>
        <dbReference type="SMART" id="SM00838"/>
    </source>
</evidence>
<dbReference type="InterPro" id="IPR000640">
    <property type="entry name" value="EFG_V-like"/>
</dbReference>
<dbReference type="InterPro" id="IPR035647">
    <property type="entry name" value="EFG_III/V"/>
</dbReference>
<dbReference type="EMBL" id="JAMKFB020000007">
    <property type="protein sequence ID" value="KAL0189603.1"/>
    <property type="molecule type" value="Genomic_DNA"/>
</dbReference>
<feature type="domain" description="Elongation factor EFG" evidence="1">
    <location>
        <begin position="1"/>
        <end position="66"/>
    </location>
</feature>
<keyword evidence="3" id="KW-1185">Reference proteome</keyword>
<gene>
    <name evidence="2" type="ORF">M9458_016702</name>
</gene>
<dbReference type="SMART" id="SM00838">
    <property type="entry name" value="EFG_C"/>
    <property type="match status" value="1"/>
</dbReference>
<dbReference type="Proteomes" id="UP001529510">
    <property type="component" value="Unassembled WGS sequence"/>
</dbReference>
<sequence length="66" mass="7477">MYVAGRVYAVLSKREGRVLQEEMKEGTDMFIIKAVLPVAESFGFADEIRKRTSGLASPQLVFSHWE</sequence>
<evidence type="ECO:0000313" key="2">
    <source>
        <dbReference type="EMBL" id="KAL0189603.1"/>
    </source>
</evidence>
<dbReference type="Gene3D" id="3.30.70.240">
    <property type="match status" value="1"/>
</dbReference>
<dbReference type="PANTHER" id="PTHR42908">
    <property type="entry name" value="TRANSLATION ELONGATION FACTOR-RELATED"/>
    <property type="match status" value="1"/>
</dbReference>
<accession>A0ABD0QV22</accession>
<evidence type="ECO:0000313" key="3">
    <source>
        <dbReference type="Proteomes" id="UP001529510"/>
    </source>
</evidence>
<reference evidence="2 3" key="1">
    <citation type="submission" date="2024-05" db="EMBL/GenBank/DDBJ databases">
        <title>Genome sequencing and assembly of Indian major carp, Cirrhinus mrigala (Hamilton, 1822).</title>
        <authorList>
            <person name="Mohindra V."/>
            <person name="Chowdhury L.M."/>
            <person name="Lal K."/>
            <person name="Jena J.K."/>
        </authorList>
    </citation>
    <scope>NUCLEOTIDE SEQUENCE [LARGE SCALE GENOMIC DNA]</scope>
    <source>
        <strain evidence="2">CM1030</strain>
        <tissue evidence="2">Blood</tissue>
    </source>
</reference>
<feature type="non-terminal residue" evidence="2">
    <location>
        <position position="66"/>
    </location>
</feature>